<protein>
    <submittedName>
        <fullName evidence="2">Uncharacterized protein</fullName>
    </submittedName>
</protein>
<evidence type="ECO:0000256" key="1">
    <source>
        <dbReference type="SAM" id="MobiDB-lite"/>
    </source>
</evidence>
<evidence type="ECO:0000313" key="3">
    <source>
        <dbReference type="Proteomes" id="UP000233060"/>
    </source>
</evidence>
<accession>A0A2K5KT22</accession>
<name>A0A2K5KT22_CERAT</name>
<reference evidence="2" key="1">
    <citation type="submission" date="2025-08" db="UniProtKB">
        <authorList>
            <consortium name="Ensembl"/>
        </authorList>
    </citation>
    <scope>IDENTIFICATION</scope>
</reference>
<reference evidence="2" key="2">
    <citation type="submission" date="2025-09" db="UniProtKB">
        <authorList>
            <consortium name="Ensembl"/>
        </authorList>
    </citation>
    <scope>IDENTIFICATION</scope>
</reference>
<dbReference type="Proteomes" id="UP000233060">
    <property type="component" value="Unassembled WGS sequence"/>
</dbReference>
<organism evidence="2 3">
    <name type="scientific">Cercocebus atys</name>
    <name type="common">Sooty mangabey</name>
    <name type="synonym">Cercocebus torquatus atys</name>
    <dbReference type="NCBI Taxonomy" id="9531"/>
    <lineage>
        <taxon>Eukaryota</taxon>
        <taxon>Metazoa</taxon>
        <taxon>Chordata</taxon>
        <taxon>Craniata</taxon>
        <taxon>Vertebrata</taxon>
        <taxon>Euteleostomi</taxon>
        <taxon>Mammalia</taxon>
        <taxon>Eutheria</taxon>
        <taxon>Euarchontoglires</taxon>
        <taxon>Primates</taxon>
        <taxon>Haplorrhini</taxon>
        <taxon>Catarrhini</taxon>
        <taxon>Cercopithecidae</taxon>
        <taxon>Cercopithecinae</taxon>
        <taxon>Cercocebus</taxon>
    </lineage>
</organism>
<proteinExistence type="predicted"/>
<dbReference type="GeneTree" id="ENSGT00910000147972"/>
<dbReference type="AlphaFoldDB" id="A0A2K5KT22"/>
<dbReference type="Ensembl" id="ENSCATT00000016332.1">
    <property type="protein sequence ID" value="ENSCATP00000003841.1"/>
    <property type="gene ID" value="ENSCATG00000014449.1"/>
</dbReference>
<feature type="region of interest" description="Disordered" evidence="1">
    <location>
        <begin position="24"/>
        <end position="44"/>
    </location>
</feature>
<evidence type="ECO:0000313" key="2">
    <source>
        <dbReference type="Ensembl" id="ENSCATP00000003841.1"/>
    </source>
</evidence>
<keyword evidence="3" id="KW-1185">Reference proteome</keyword>
<sequence>MEPGNRSLNPHETKHHMECRVTGRAEGEGRVHGSVAHLGGHGAS</sequence>